<reference evidence="2" key="1">
    <citation type="journal article" date="2022" name="Int. J. Mol. Sci.">
        <title>Draft Genome of Tanacetum Coccineum: Genomic Comparison of Closely Related Tanacetum-Family Plants.</title>
        <authorList>
            <person name="Yamashiro T."/>
            <person name="Shiraishi A."/>
            <person name="Nakayama K."/>
            <person name="Satake H."/>
        </authorList>
    </citation>
    <scope>NUCLEOTIDE SEQUENCE</scope>
</reference>
<dbReference type="EMBL" id="BQNB010016588">
    <property type="protein sequence ID" value="GJT53461.1"/>
    <property type="molecule type" value="Genomic_DNA"/>
</dbReference>
<comment type="caution">
    <text evidence="2">The sequence shown here is derived from an EMBL/GenBank/DDBJ whole genome shotgun (WGS) entry which is preliminary data.</text>
</comment>
<sequence>MPLGYKEAMDRWRAAPPSTCYPLLPSEIPSSSSPPSLLPSSSSPPPSLLPSSSRKRSISPSPSPPAEHIESVGDDIETLRASLASAMQQTMTLFARVRLLEQHDMEVREFREFRVTDILEILELHSLAEYAESRLDQSHDRQTGDGAHTQRTDMT</sequence>
<organism evidence="2 3">
    <name type="scientific">Tanacetum coccineum</name>
    <dbReference type="NCBI Taxonomy" id="301880"/>
    <lineage>
        <taxon>Eukaryota</taxon>
        <taxon>Viridiplantae</taxon>
        <taxon>Streptophyta</taxon>
        <taxon>Embryophyta</taxon>
        <taxon>Tracheophyta</taxon>
        <taxon>Spermatophyta</taxon>
        <taxon>Magnoliopsida</taxon>
        <taxon>eudicotyledons</taxon>
        <taxon>Gunneridae</taxon>
        <taxon>Pentapetalae</taxon>
        <taxon>asterids</taxon>
        <taxon>campanulids</taxon>
        <taxon>Asterales</taxon>
        <taxon>Asteraceae</taxon>
        <taxon>Asteroideae</taxon>
        <taxon>Anthemideae</taxon>
        <taxon>Anthemidinae</taxon>
        <taxon>Tanacetum</taxon>
    </lineage>
</organism>
<feature type="compositionally biased region" description="Low complexity" evidence="1">
    <location>
        <begin position="23"/>
        <end position="41"/>
    </location>
</feature>
<name>A0ABQ5ER47_9ASTR</name>
<reference evidence="2" key="2">
    <citation type="submission" date="2022-01" db="EMBL/GenBank/DDBJ databases">
        <authorList>
            <person name="Yamashiro T."/>
            <person name="Shiraishi A."/>
            <person name="Satake H."/>
            <person name="Nakayama K."/>
        </authorList>
    </citation>
    <scope>NUCLEOTIDE SEQUENCE</scope>
</reference>
<accession>A0ABQ5ER47</accession>
<evidence type="ECO:0000313" key="2">
    <source>
        <dbReference type="EMBL" id="GJT53461.1"/>
    </source>
</evidence>
<proteinExistence type="predicted"/>
<gene>
    <name evidence="2" type="ORF">Tco_0988515</name>
</gene>
<feature type="region of interest" description="Disordered" evidence="1">
    <location>
        <begin position="134"/>
        <end position="155"/>
    </location>
</feature>
<dbReference type="Proteomes" id="UP001151760">
    <property type="component" value="Unassembled WGS sequence"/>
</dbReference>
<protein>
    <submittedName>
        <fullName evidence="2">Uncharacterized protein</fullName>
    </submittedName>
</protein>
<keyword evidence="3" id="KW-1185">Reference proteome</keyword>
<evidence type="ECO:0000256" key="1">
    <source>
        <dbReference type="SAM" id="MobiDB-lite"/>
    </source>
</evidence>
<evidence type="ECO:0000313" key="3">
    <source>
        <dbReference type="Proteomes" id="UP001151760"/>
    </source>
</evidence>
<feature type="region of interest" description="Disordered" evidence="1">
    <location>
        <begin position="23"/>
        <end position="73"/>
    </location>
</feature>